<dbReference type="OrthoDB" id="2921463at2"/>
<keyword evidence="4" id="KW-1185">Reference proteome</keyword>
<evidence type="ECO:0000313" key="5">
    <source>
        <dbReference type="Proteomes" id="UP000092654"/>
    </source>
</evidence>
<protein>
    <recommendedName>
        <fullName evidence="1">Phage neck terminator protein gp12-like domain-containing protein</fullName>
    </recommendedName>
</protein>
<proteinExistence type="predicted"/>
<accession>K2G5H9</accession>
<feature type="domain" description="Phage neck terminator protein gp12-like" evidence="1">
    <location>
        <begin position="10"/>
        <end position="153"/>
    </location>
</feature>
<dbReference type="Proteomes" id="UP000011746">
    <property type="component" value="Unassembled WGS sequence"/>
</dbReference>
<evidence type="ECO:0000313" key="4">
    <source>
        <dbReference type="Proteomes" id="UP000011746"/>
    </source>
</evidence>
<name>K2G5H9_9BACI</name>
<dbReference type="eggNOG" id="ENOG5033G24">
    <property type="taxonomic scope" value="Bacteria"/>
</dbReference>
<evidence type="ECO:0000313" key="2">
    <source>
        <dbReference type="EMBL" id="AKG05523.1"/>
    </source>
</evidence>
<dbReference type="RefSeq" id="WP_008592676.1">
    <property type="nucleotide sequence ID" value="NZ_AMPQ01000045.1"/>
</dbReference>
<evidence type="ECO:0000259" key="1">
    <source>
        <dbReference type="Pfam" id="PF23961"/>
    </source>
</evidence>
<dbReference type="EMBL" id="AMPQ01000045">
    <property type="protein sequence ID" value="EKE30488.1"/>
    <property type="molecule type" value="Genomic_DNA"/>
</dbReference>
<evidence type="ECO:0000313" key="3">
    <source>
        <dbReference type="EMBL" id="EKE30488.1"/>
    </source>
</evidence>
<reference evidence="5" key="2">
    <citation type="submission" date="2015-06" db="EMBL/GenBank/DDBJ databases">
        <title>Salimicrobium jeotgali MJ3, isolated from Myulchi jeot, a traditional Korean fermented seafood.</title>
        <authorList>
            <person name="Kim K.H."/>
            <person name="Jeon C.O."/>
            <person name="Jin H.M."/>
        </authorList>
    </citation>
    <scope>NUCLEOTIDE SEQUENCE [LARGE SCALE GENOMIC DNA]</scope>
    <source>
        <strain evidence="5">MJ3</strain>
    </source>
</reference>
<dbReference type="STRING" id="1230341.AAV35_012690"/>
<dbReference type="InterPro" id="IPR057087">
    <property type="entry name" value="Gp12-like"/>
</dbReference>
<dbReference type="Pfam" id="PF23961">
    <property type="entry name" value="Phage_tail_terminator_9"/>
    <property type="match status" value="1"/>
</dbReference>
<organism evidence="3 4">
    <name type="scientific">Salimicrobium jeotgali</name>
    <dbReference type="NCBI Taxonomy" id="1230341"/>
    <lineage>
        <taxon>Bacteria</taxon>
        <taxon>Bacillati</taxon>
        <taxon>Bacillota</taxon>
        <taxon>Bacilli</taxon>
        <taxon>Bacillales</taxon>
        <taxon>Bacillaceae</taxon>
        <taxon>Salimicrobium</taxon>
    </lineage>
</organism>
<dbReference type="EMBL" id="CP011361">
    <property type="protein sequence ID" value="AKG05523.1"/>
    <property type="molecule type" value="Genomic_DNA"/>
</dbReference>
<dbReference type="NCBIfam" id="NF047498">
    <property type="entry name" value="LIC_12616_fam"/>
    <property type="match status" value="1"/>
</dbReference>
<dbReference type="KEGG" id="sje:AAV35_012690"/>
<reference evidence="3 4" key="1">
    <citation type="journal article" date="2012" name="J. Bacteriol.">
        <title>Draft Genome Sequence of Salimicrobium sp. Strain MJ3, Isolated from Myulchi-Jeot, Korean Fermented Seafood.</title>
        <authorList>
            <person name="Lee S.H."/>
            <person name="Jung J.Y."/>
            <person name="Jeon C.O."/>
        </authorList>
    </citation>
    <scope>NUCLEOTIDE SEQUENCE [LARGE SCALE GENOMIC DNA]</scope>
    <source>
        <strain evidence="3 4">MJ3</strain>
    </source>
</reference>
<sequence>MITLDVRNRLVKALYDYLQIPIIPDDEDTGVPPSPYVVYSVTTDNVKNGSDTISYAEASDSFTKTYTNQKEVSYSFNAHSDSRDEALEMCYRLIEFFERVGVETLSREGIAVIEVMPTQNRSIMLGDYYERRHGFDVRLRYVDRSEHTVETIDEFNL</sequence>
<dbReference type="Proteomes" id="UP000092654">
    <property type="component" value="Chromosome"/>
</dbReference>
<gene>
    <name evidence="2" type="ORF">AAV35_012690</name>
    <name evidence="3" type="ORF">MJ3_13644</name>
</gene>
<dbReference type="AlphaFoldDB" id="K2G5H9"/>
<reference evidence="2" key="3">
    <citation type="submission" date="2016-11" db="EMBL/GenBank/DDBJ databases">
        <title>Salimicrobium jeotgali MJ3, isolated from Myulchi jeot, a traditional Korean fermented seafood.</title>
        <authorList>
            <person name="Kim K.H."/>
            <person name="Jeon C.O."/>
            <person name="Jin H.M."/>
        </authorList>
    </citation>
    <scope>NUCLEOTIDE SEQUENCE</scope>
    <source>
        <strain evidence="2">MJ3</strain>
    </source>
</reference>